<feature type="transmembrane region" description="Helical" evidence="1">
    <location>
        <begin position="186"/>
        <end position="205"/>
    </location>
</feature>
<keyword evidence="1" id="KW-1133">Transmembrane helix</keyword>
<dbReference type="Proteomes" id="UP000533269">
    <property type="component" value="Unassembled WGS sequence"/>
</dbReference>
<sequence>MRRLLARFLLVAGLVCAVAGALLLTVLAPADRISVTERSPDPGVAVVSAPGLLDLSGPDVRLSASAGADEEVFLAVARADDVTAWLADAERTVLTGVEGDLDEPRAVTTTAGTGTAADPRAADVWLASTTGGGSATLTWPTASDGDRAEAGGVVLLAATDGTSPAPGQVTLSWVAEGRAARHPSGVPLAVTGGALVVLGALGLLLTPRRTARRRA</sequence>
<accession>A0A7W4TJF4</accession>
<organism evidence="2 3">
    <name type="scientific">Kineococcus radiotolerans</name>
    <dbReference type="NCBI Taxonomy" id="131568"/>
    <lineage>
        <taxon>Bacteria</taxon>
        <taxon>Bacillati</taxon>
        <taxon>Actinomycetota</taxon>
        <taxon>Actinomycetes</taxon>
        <taxon>Kineosporiales</taxon>
        <taxon>Kineosporiaceae</taxon>
        <taxon>Kineococcus</taxon>
    </lineage>
</organism>
<comment type="caution">
    <text evidence="2">The sequence shown here is derived from an EMBL/GenBank/DDBJ whole genome shotgun (WGS) entry which is preliminary data.</text>
</comment>
<evidence type="ECO:0000256" key="1">
    <source>
        <dbReference type="SAM" id="Phobius"/>
    </source>
</evidence>
<evidence type="ECO:0000313" key="3">
    <source>
        <dbReference type="Proteomes" id="UP000533269"/>
    </source>
</evidence>
<evidence type="ECO:0000313" key="2">
    <source>
        <dbReference type="EMBL" id="MBB2900039.1"/>
    </source>
</evidence>
<reference evidence="2 3" key="1">
    <citation type="submission" date="2020-08" db="EMBL/GenBank/DDBJ databases">
        <title>The Agave Microbiome: Exploring the role of microbial communities in plant adaptations to desert environments.</title>
        <authorList>
            <person name="Partida-Martinez L.P."/>
        </authorList>
    </citation>
    <scope>NUCLEOTIDE SEQUENCE [LARGE SCALE GENOMIC DNA]</scope>
    <source>
        <strain evidence="2 3">AS2.23</strain>
    </source>
</reference>
<dbReference type="EMBL" id="JACHVY010000001">
    <property type="protein sequence ID" value="MBB2900039.1"/>
    <property type="molecule type" value="Genomic_DNA"/>
</dbReference>
<dbReference type="AlphaFoldDB" id="A0A7W4TJF4"/>
<gene>
    <name evidence="2" type="ORF">FHR75_000827</name>
</gene>
<proteinExistence type="predicted"/>
<name>A0A7W4TJF4_KINRA</name>
<keyword evidence="1" id="KW-0472">Membrane</keyword>
<keyword evidence="1" id="KW-0812">Transmembrane</keyword>
<dbReference type="RefSeq" id="WP_183390462.1">
    <property type="nucleotide sequence ID" value="NZ_JACHVY010000001.1"/>
</dbReference>
<reference evidence="2 3" key="2">
    <citation type="submission" date="2020-08" db="EMBL/GenBank/DDBJ databases">
        <authorList>
            <person name="Partida-Martinez L."/>
            <person name="Huntemann M."/>
            <person name="Clum A."/>
            <person name="Wang J."/>
            <person name="Palaniappan K."/>
            <person name="Ritter S."/>
            <person name="Chen I.-M."/>
            <person name="Stamatis D."/>
            <person name="Reddy T."/>
            <person name="O'Malley R."/>
            <person name="Daum C."/>
            <person name="Shapiro N."/>
            <person name="Ivanova N."/>
            <person name="Kyrpides N."/>
            <person name="Woyke T."/>
        </authorList>
    </citation>
    <scope>NUCLEOTIDE SEQUENCE [LARGE SCALE GENOMIC DNA]</scope>
    <source>
        <strain evidence="2 3">AS2.23</strain>
    </source>
</reference>
<protein>
    <submittedName>
        <fullName evidence="2">Uncharacterized protein</fullName>
    </submittedName>
</protein>